<keyword evidence="3 6" id="KW-0812">Transmembrane</keyword>
<evidence type="ECO:0000256" key="3">
    <source>
        <dbReference type="ARBA" id="ARBA00022692"/>
    </source>
</evidence>
<evidence type="ECO:0000313" key="8">
    <source>
        <dbReference type="EMBL" id="VAW38771.1"/>
    </source>
</evidence>
<dbReference type="InterPro" id="IPR017475">
    <property type="entry name" value="EPS_sugar_tfrase"/>
</dbReference>
<evidence type="ECO:0000259" key="7">
    <source>
        <dbReference type="Pfam" id="PF02397"/>
    </source>
</evidence>
<keyword evidence="2 8" id="KW-0808">Transferase</keyword>
<name>A0A3B0V746_9ZZZZ</name>
<feature type="transmembrane region" description="Helical" evidence="6">
    <location>
        <begin position="109"/>
        <end position="128"/>
    </location>
</feature>
<dbReference type="GO" id="GO:0047360">
    <property type="term" value="F:undecaprenyl-phosphate galactose phosphotransferase activity"/>
    <property type="evidence" value="ECO:0007669"/>
    <property type="project" value="UniProtKB-EC"/>
</dbReference>
<protein>
    <submittedName>
        <fullName evidence="8">Undecaprenyl-phosphate galactosephosphotransferase</fullName>
        <ecNumber evidence="8">2.7.8.6</ecNumber>
    </submittedName>
</protein>
<keyword evidence="4 6" id="KW-1133">Transmembrane helix</keyword>
<dbReference type="InterPro" id="IPR003362">
    <property type="entry name" value="Bact_transf"/>
</dbReference>
<reference evidence="8" key="1">
    <citation type="submission" date="2018-06" db="EMBL/GenBank/DDBJ databases">
        <authorList>
            <person name="Zhirakovskaya E."/>
        </authorList>
    </citation>
    <scope>NUCLEOTIDE SEQUENCE</scope>
</reference>
<dbReference type="NCBIfam" id="TIGR03025">
    <property type="entry name" value="EPS_sugtrans"/>
    <property type="match status" value="1"/>
</dbReference>
<feature type="transmembrane region" description="Helical" evidence="6">
    <location>
        <begin position="50"/>
        <end position="70"/>
    </location>
</feature>
<dbReference type="PANTHER" id="PTHR30576:SF10">
    <property type="entry name" value="SLL5057 PROTEIN"/>
    <property type="match status" value="1"/>
</dbReference>
<feature type="transmembrane region" description="Helical" evidence="6">
    <location>
        <begin position="82"/>
        <end position="103"/>
    </location>
</feature>
<evidence type="ECO:0000256" key="4">
    <source>
        <dbReference type="ARBA" id="ARBA00022989"/>
    </source>
</evidence>
<keyword evidence="5 6" id="KW-0472">Membrane</keyword>
<dbReference type="Pfam" id="PF02397">
    <property type="entry name" value="Bac_transf"/>
    <property type="match status" value="1"/>
</dbReference>
<sequence>MKARHFSLRPLAIFLDIITILLSFYVSFKVRSVLLNFYEFGNVTQLHDYIYVLIIVLAGSIWLLTIFGAYKKPMFVSLWKELKIVLKVVILGSLILFAGIFFLQLDVSFLPRTFMLLFLLINSSFLIFQKTVIYSLMSRERLKGVGLQSAVVVGDGRGVARFLHTLKVHPEYGLKAIGFFCDDESTAATVKDLAALGTVEGLGDFLHKSYVDEVIIIPEKDVNIEKILEVCEEEGVKTRIVPDLLNRLDVNITLDRLGDMIAINLYGHNEKEWQIFFKRAMDITLSSVMILLLLPLLIAISIAIKINSPGPVFYHWRVMGFNKKPFTSWKFRTMIVNADEIKKELIKENEMSGPVFKIKNDPRITPIGRVLRRFSIDELPQLFSVLKGDMSLVGPRPPLVTEVEKFERWHGKKLRIKPGITCLWQVSGRNAIKDFDEWVRLDVKYIENWSLWLDIKILFKTIPAVFLGTGH</sequence>
<evidence type="ECO:0000256" key="2">
    <source>
        <dbReference type="ARBA" id="ARBA00022679"/>
    </source>
</evidence>
<feature type="transmembrane region" description="Helical" evidence="6">
    <location>
        <begin position="12"/>
        <end position="30"/>
    </location>
</feature>
<dbReference type="GO" id="GO:0016020">
    <property type="term" value="C:membrane"/>
    <property type="evidence" value="ECO:0007669"/>
    <property type="project" value="UniProtKB-SubCell"/>
</dbReference>
<gene>
    <name evidence="8" type="ORF">MNBD_DELTA02-611</name>
</gene>
<dbReference type="EMBL" id="UOEZ01000078">
    <property type="protein sequence ID" value="VAW38771.1"/>
    <property type="molecule type" value="Genomic_DNA"/>
</dbReference>
<evidence type="ECO:0000256" key="1">
    <source>
        <dbReference type="ARBA" id="ARBA00004141"/>
    </source>
</evidence>
<dbReference type="AlphaFoldDB" id="A0A3B0V746"/>
<organism evidence="8">
    <name type="scientific">hydrothermal vent metagenome</name>
    <dbReference type="NCBI Taxonomy" id="652676"/>
    <lineage>
        <taxon>unclassified sequences</taxon>
        <taxon>metagenomes</taxon>
        <taxon>ecological metagenomes</taxon>
    </lineage>
</organism>
<feature type="domain" description="Bacterial sugar transferase" evidence="7">
    <location>
        <begin position="278"/>
        <end position="466"/>
    </location>
</feature>
<dbReference type="Pfam" id="PF13727">
    <property type="entry name" value="CoA_binding_3"/>
    <property type="match status" value="1"/>
</dbReference>
<comment type="subcellular location">
    <subcellularLocation>
        <location evidence="1">Membrane</location>
        <topology evidence="1">Multi-pass membrane protein</topology>
    </subcellularLocation>
</comment>
<dbReference type="PANTHER" id="PTHR30576">
    <property type="entry name" value="COLANIC BIOSYNTHESIS UDP-GLUCOSE LIPID CARRIER TRANSFERASE"/>
    <property type="match status" value="1"/>
</dbReference>
<feature type="transmembrane region" description="Helical" evidence="6">
    <location>
        <begin position="283"/>
        <end position="304"/>
    </location>
</feature>
<dbReference type="Gene3D" id="3.40.50.720">
    <property type="entry name" value="NAD(P)-binding Rossmann-like Domain"/>
    <property type="match status" value="1"/>
</dbReference>
<dbReference type="EC" id="2.7.8.6" evidence="8"/>
<proteinExistence type="predicted"/>
<evidence type="ECO:0000256" key="6">
    <source>
        <dbReference type="SAM" id="Phobius"/>
    </source>
</evidence>
<accession>A0A3B0V746</accession>
<evidence type="ECO:0000256" key="5">
    <source>
        <dbReference type="ARBA" id="ARBA00023136"/>
    </source>
</evidence>